<dbReference type="InterPro" id="IPR052723">
    <property type="entry name" value="Acyl-CoA_thioesterase_PaaI"/>
</dbReference>
<dbReference type="SUPFAM" id="SSF54637">
    <property type="entry name" value="Thioesterase/thiol ester dehydrase-isomerase"/>
    <property type="match status" value="1"/>
</dbReference>
<dbReference type="CDD" id="cd03443">
    <property type="entry name" value="PaaI_thioesterase"/>
    <property type="match status" value="1"/>
</dbReference>
<protein>
    <submittedName>
        <fullName evidence="3">Acyl-coenzyme A thioesterase PaaI</fullName>
        <ecNumber evidence="3">3.1.2.-</ecNumber>
    </submittedName>
</protein>
<feature type="domain" description="Thioesterase" evidence="2">
    <location>
        <begin position="45"/>
        <end position="117"/>
    </location>
</feature>
<dbReference type="PANTHER" id="PTHR42856">
    <property type="entry name" value="ACYL-COENZYME A THIOESTERASE PAAI"/>
    <property type="match status" value="1"/>
</dbReference>
<dbReference type="Gene3D" id="3.10.129.10">
    <property type="entry name" value="Hotdog Thioesterase"/>
    <property type="match status" value="1"/>
</dbReference>
<dbReference type="PANTHER" id="PTHR42856:SF1">
    <property type="entry name" value="ACYL-COENZYME A THIOESTERASE PAAI"/>
    <property type="match status" value="1"/>
</dbReference>
<dbReference type="AlphaFoldDB" id="A0A644V195"/>
<keyword evidence="1 3" id="KW-0378">Hydrolase</keyword>
<evidence type="ECO:0000313" key="3">
    <source>
        <dbReference type="EMBL" id="MPL84974.1"/>
    </source>
</evidence>
<dbReference type="Pfam" id="PF03061">
    <property type="entry name" value="4HBT"/>
    <property type="match status" value="1"/>
</dbReference>
<dbReference type="InterPro" id="IPR006683">
    <property type="entry name" value="Thioestr_dom"/>
</dbReference>
<accession>A0A644V195</accession>
<name>A0A644V195_9ZZZZ</name>
<organism evidence="3">
    <name type="scientific">bioreactor metagenome</name>
    <dbReference type="NCBI Taxonomy" id="1076179"/>
    <lineage>
        <taxon>unclassified sequences</taxon>
        <taxon>metagenomes</taxon>
        <taxon>ecological metagenomes</taxon>
    </lineage>
</organism>
<dbReference type="EMBL" id="VSSQ01000198">
    <property type="protein sequence ID" value="MPL84974.1"/>
    <property type="molecule type" value="Genomic_DNA"/>
</dbReference>
<sequence>MSDRCFEYFKGDNFARENGIVLVDCNPGHATVKVEITTRHLNGAGVVHGGLLFTLADFAFAAATNSYGKVALSINASINFFEKSNSGTLIAEATEISRSNKLIHCDINIRQENGPLLANFKGTAYVTKTEIKF</sequence>
<dbReference type="NCBIfam" id="TIGR00369">
    <property type="entry name" value="unchar_dom_1"/>
    <property type="match status" value="1"/>
</dbReference>
<dbReference type="InterPro" id="IPR029069">
    <property type="entry name" value="HotDog_dom_sf"/>
</dbReference>
<gene>
    <name evidence="3" type="primary">paaI_4</name>
    <name evidence="3" type="ORF">SDC9_30940</name>
</gene>
<proteinExistence type="predicted"/>
<dbReference type="GO" id="GO:0016289">
    <property type="term" value="F:acyl-CoA hydrolase activity"/>
    <property type="evidence" value="ECO:0007669"/>
    <property type="project" value="TreeGrafter"/>
</dbReference>
<evidence type="ECO:0000259" key="2">
    <source>
        <dbReference type="Pfam" id="PF03061"/>
    </source>
</evidence>
<evidence type="ECO:0000256" key="1">
    <source>
        <dbReference type="ARBA" id="ARBA00022801"/>
    </source>
</evidence>
<dbReference type="InterPro" id="IPR003736">
    <property type="entry name" value="PAAI_dom"/>
</dbReference>
<reference evidence="3" key="1">
    <citation type="submission" date="2019-08" db="EMBL/GenBank/DDBJ databases">
        <authorList>
            <person name="Kucharzyk K."/>
            <person name="Murdoch R.W."/>
            <person name="Higgins S."/>
            <person name="Loffler F."/>
        </authorList>
    </citation>
    <scope>NUCLEOTIDE SEQUENCE</scope>
</reference>
<dbReference type="EC" id="3.1.2.-" evidence="3"/>
<comment type="caution">
    <text evidence="3">The sequence shown here is derived from an EMBL/GenBank/DDBJ whole genome shotgun (WGS) entry which is preliminary data.</text>
</comment>